<sequence>MIKERQSLHVGVVVERLVQRLLCNVGTLDARFSSKFLVTLQSPHSQAVGKRLSFKYLVRLDALSTPALYPEQFEPPVKVMEGSGMDTLPQGYVKVRVHGEYLEQWSEFINPSGLLRRDKIQERFIELLARAAARPTEPSCPAHVDESRLCGSPGKIVDPVTLYHILKLPSSSHVFYGAAECNESRFPDPRDFRIAIVEGSPETRLHISFLSPTAQTLIGEGDVEIVLILGIGATGWPLSSDYPSRYPLDHVDVILSYQSAQMDYYVVPKGPPHAITCEDRNTLWEIRPLPTEMFLEYHYSPISAIGRIFKILWLLLELLRSRGIKTVNRYILKNLIFFELESKKRIEQWMPRSISRRVLYILDNLLAGLRNQALPSYFFKRKNLLLQDNTLEEDYVSDGDILEHYLRQLSQDGNWTDNNEGCYVTIKDQLENVMLQKWTNVVASLLPPISNRGRRLSVSANLAGVSYTRRQMEYVALLFREILKLKHIQQKQTGREFPSNGKPEDTTEQLGTTEEVVFLLQIVFGQAKQRICTEMASQISSKSCDANRKKFKLAQLLRSYDVSTSMLIDDFRRSKPNTRQEDDMNLVATVIECLYKATDSDGRVLGPILRPYLNQLFRGSHENCWFLPEWKKKVDDLEFQAIAAFSALVVSGDIDPVSGILDSANKGWNWAKNCIRIMQSIREENSASMIVGDKIDSSGSGLRLVFTPSSKETVRYTVALPGMVDVDFGEKFDDYSTVKSTRVRRRAKADYYATIRSFSGDLQTTSKFDFGASPSSFLTKPNRFPDAGNKGSPRSGFEKQPPHARLRDVNPFTFASMEARRQGSHRGLGSIVQALISLQKLTVLPHTTSETPAPIKYVKEEELTQRIFL</sequence>
<accession>A0AAW2HFH9</accession>
<dbReference type="AlphaFoldDB" id="A0AAW2HFH9"/>
<dbReference type="PANTHER" id="PTHR10656">
    <property type="entry name" value="CELL FATE DETERMINING PROTEIN MAB21-RELATED"/>
    <property type="match status" value="1"/>
</dbReference>
<feature type="region of interest" description="Disordered" evidence="1">
    <location>
        <begin position="779"/>
        <end position="803"/>
    </location>
</feature>
<name>A0AAW2HFH9_9NEOP</name>
<dbReference type="Pfam" id="PF20266">
    <property type="entry name" value="Mab-21_C"/>
    <property type="match status" value="1"/>
</dbReference>
<dbReference type="InterPro" id="IPR046906">
    <property type="entry name" value="Mab-21_HhH/H2TH-like"/>
</dbReference>
<dbReference type="Gene3D" id="1.10.1410.40">
    <property type="match status" value="1"/>
</dbReference>
<dbReference type="EMBL" id="JARGDH010000005">
    <property type="protein sequence ID" value="KAL0268435.1"/>
    <property type="molecule type" value="Genomic_DNA"/>
</dbReference>
<evidence type="ECO:0000259" key="2">
    <source>
        <dbReference type="Pfam" id="PF20266"/>
    </source>
</evidence>
<dbReference type="PANTHER" id="PTHR10656:SF70">
    <property type="entry name" value="PROTEIN MAB-21-RELATED"/>
    <property type="match status" value="1"/>
</dbReference>
<protein>
    <recommendedName>
        <fullName evidence="2">Mab-21-like HhH/H2TH-like domain-containing protein</fullName>
    </recommendedName>
</protein>
<organism evidence="3">
    <name type="scientific">Menopon gallinae</name>
    <name type="common">poultry shaft louse</name>
    <dbReference type="NCBI Taxonomy" id="328185"/>
    <lineage>
        <taxon>Eukaryota</taxon>
        <taxon>Metazoa</taxon>
        <taxon>Ecdysozoa</taxon>
        <taxon>Arthropoda</taxon>
        <taxon>Hexapoda</taxon>
        <taxon>Insecta</taxon>
        <taxon>Pterygota</taxon>
        <taxon>Neoptera</taxon>
        <taxon>Paraneoptera</taxon>
        <taxon>Psocodea</taxon>
        <taxon>Troctomorpha</taxon>
        <taxon>Phthiraptera</taxon>
        <taxon>Amblycera</taxon>
        <taxon>Menoponidae</taxon>
        <taxon>Menopon</taxon>
    </lineage>
</organism>
<proteinExistence type="predicted"/>
<comment type="caution">
    <text evidence="3">The sequence shown here is derived from an EMBL/GenBank/DDBJ whole genome shotgun (WGS) entry which is preliminary data.</text>
</comment>
<evidence type="ECO:0000256" key="1">
    <source>
        <dbReference type="SAM" id="MobiDB-lite"/>
    </source>
</evidence>
<reference evidence="3" key="1">
    <citation type="journal article" date="2024" name="Gigascience">
        <title>Chromosome-level genome of the poultry shaft louse Menopon gallinae provides insight into the host-switching and adaptive evolution of parasitic lice.</title>
        <authorList>
            <person name="Xu Y."/>
            <person name="Ma L."/>
            <person name="Liu S."/>
            <person name="Liang Y."/>
            <person name="Liu Q."/>
            <person name="He Z."/>
            <person name="Tian L."/>
            <person name="Duan Y."/>
            <person name="Cai W."/>
            <person name="Li H."/>
            <person name="Song F."/>
        </authorList>
    </citation>
    <scope>NUCLEOTIDE SEQUENCE</scope>
    <source>
        <strain evidence="3">Cailab_2023a</strain>
    </source>
</reference>
<gene>
    <name evidence="3" type="ORF">PYX00_010387</name>
</gene>
<feature type="domain" description="Mab-21-like HhH/H2TH-like" evidence="2">
    <location>
        <begin position="323"/>
        <end position="390"/>
    </location>
</feature>
<evidence type="ECO:0000313" key="3">
    <source>
        <dbReference type="EMBL" id="KAL0268435.1"/>
    </source>
</evidence>